<accession>A0A3S5C7P4</accession>
<proteinExistence type="predicted"/>
<dbReference type="EMBL" id="CAAALY010266546">
    <property type="protein sequence ID" value="VEL40808.1"/>
    <property type="molecule type" value="Genomic_DNA"/>
</dbReference>
<dbReference type="InterPro" id="IPR026983">
    <property type="entry name" value="DHC"/>
</dbReference>
<dbReference type="OrthoDB" id="14187at2759"/>
<dbReference type="FunFam" id="1.10.8.720:FF:000003">
    <property type="entry name" value="Cytoplasmic dynein heavy chain 2"/>
    <property type="match status" value="1"/>
</dbReference>
<comment type="caution">
    <text evidence="2">The sequence shown here is derived from an EMBL/GenBank/DDBJ whole genome shotgun (WGS) entry which is preliminary data.</text>
</comment>
<dbReference type="PANTHER" id="PTHR45703">
    <property type="entry name" value="DYNEIN HEAVY CHAIN"/>
    <property type="match status" value="1"/>
</dbReference>
<evidence type="ECO:0000313" key="3">
    <source>
        <dbReference type="Proteomes" id="UP000784294"/>
    </source>
</evidence>
<name>A0A3S5C7P4_9PLAT</name>
<evidence type="ECO:0000313" key="2">
    <source>
        <dbReference type="EMBL" id="VEL40808.1"/>
    </source>
</evidence>
<dbReference type="PANTHER" id="PTHR45703:SF36">
    <property type="entry name" value="DYNEIN HEAVY CHAIN, CYTOPLASMIC"/>
    <property type="match status" value="1"/>
</dbReference>
<gene>
    <name evidence="2" type="ORF">PXEA_LOCUS34248</name>
</gene>
<protein>
    <recommendedName>
        <fullName evidence="1">Dynein heavy chain AAA lid domain-containing protein</fullName>
    </recommendedName>
</protein>
<reference evidence="2" key="1">
    <citation type="submission" date="2018-11" db="EMBL/GenBank/DDBJ databases">
        <authorList>
            <consortium name="Pathogen Informatics"/>
        </authorList>
    </citation>
    <scope>NUCLEOTIDE SEQUENCE</scope>
</reference>
<dbReference type="AlphaFoldDB" id="A0A3S5C7P4"/>
<dbReference type="InterPro" id="IPR042219">
    <property type="entry name" value="AAA_lid_11_sf"/>
</dbReference>
<dbReference type="GO" id="GO:0007018">
    <property type="term" value="P:microtubule-based movement"/>
    <property type="evidence" value="ECO:0007669"/>
    <property type="project" value="InterPro"/>
</dbReference>
<dbReference type="GO" id="GO:0045505">
    <property type="term" value="F:dynein intermediate chain binding"/>
    <property type="evidence" value="ECO:0007669"/>
    <property type="project" value="InterPro"/>
</dbReference>
<dbReference type="InterPro" id="IPR041658">
    <property type="entry name" value="AAA_lid_11"/>
</dbReference>
<dbReference type="GO" id="GO:0030286">
    <property type="term" value="C:dynein complex"/>
    <property type="evidence" value="ECO:0007669"/>
    <property type="project" value="InterPro"/>
</dbReference>
<organism evidence="2 3">
    <name type="scientific">Protopolystoma xenopodis</name>
    <dbReference type="NCBI Taxonomy" id="117903"/>
    <lineage>
        <taxon>Eukaryota</taxon>
        <taxon>Metazoa</taxon>
        <taxon>Spiralia</taxon>
        <taxon>Lophotrochozoa</taxon>
        <taxon>Platyhelminthes</taxon>
        <taxon>Monogenea</taxon>
        <taxon>Polyopisthocotylea</taxon>
        <taxon>Polystomatidea</taxon>
        <taxon>Polystomatidae</taxon>
        <taxon>Protopolystoma</taxon>
    </lineage>
</organism>
<dbReference type="Proteomes" id="UP000784294">
    <property type="component" value="Unassembled WGS sequence"/>
</dbReference>
<dbReference type="Gene3D" id="1.10.8.720">
    <property type="entry name" value="Region D6 of dynein motor"/>
    <property type="match status" value="1"/>
</dbReference>
<dbReference type="GO" id="GO:0051959">
    <property type="term" value="F:dynein light intermediate chain binding"/>
    <property type="evidence" value="ECO:0007669"/>
    <property type="project" value="InterPro"/>
</dbReference>
<dbReference type="Gene3D" id="1.20.1270.280">
    <property type="match status" value="1"/>
</dbReference>
<sequence>MCRAPTERVRLYFLLAWFNGVLQERLRYVPLGWSKRYEFNESDLKVAFDTIDVWVDAVAMGRANLPPERVPWAALRTLLSQCIYGGKVDNQFDQRLIETFLAHLFTYSSFEHDFPLIANVDGISGHNIVVPDGSSIEDLLSWINALPDTQTPSWLGLPNNAEKVLLHHMGTLLSYFYFIPPLSWYLKKMLTEGLLKKKEFSSVLGQKVISDLLKMQAAQEDDDASLATTMSAQIGVSSRPSVSVDASSGLDARPIWMRQLQTTCEVWLSQIPVGLKPLRRTLENIRDPLYRCFEREVNTGLNLLNEVRRDLADAIQVS</sequence>
<keyword evidence="3" id="KW-1185">Reference proteome</keyword>
<feature type="domain" description="Dynein heavy chain AAA lid" evidence="1">
    <location>
        <begin position="10"/>
        <end position="161"/>
    </location>
</feature>
<evidence type="ECO:0000259" key="1">
    <source>
        <dbReference type="Pfam" id="PF18198"/>
    </source>
</evidence>
<dbReference type="Pfam" id="PF18198">
    <property type="entry name" value="AAA_lid_11"/>
    <property type="match status" value="1"/>
</dbReference>